<dbReference type="InterPro" id="IPR027443">
    <property type="entry name" value="IPNS-like_sf"/>
</dbReference>
<dbReference type="EMBL" id="WOCE01000011">
    <property type="protein sequence ID" value="KAE9603724.1"/>
    <property type="molecule type" value="Genomic_DNA"/>
</dbReference>
<feature type="domain" description="Fe2OG dioxygenase" evidence="7">
    <location>
        <begin position="160"/>
        <end position="265"/>
    </location>
</feature>
<dbReference type="InterPro" id="IPR026992">
    <property type="entry name" value="DIOX_N"/>
</dbReference>
<dbReference type="OrthoDB" id="288590at2759"/>
<proteinExistence type="inferred from homology"/>
<dbReference type="Gene3D" id="2.60.120.330">
    <property type="entry name" value="B-lactam Antibiotic, Isopenicillin N Synthase, Chain"/>
    <property type="match status" value="1"/>
</dbReference>
<dbReference type="InterPro" id="IPR044861">
    <property type="entry name" value="IPNS-like_FE2OG_OXY"/>
</dbReference>
<evidence type="ECO:0000256" key="5">
    <source>
        <dbReference type="ARBA" id="ARBA00076740"/>
    </source>
</evidence>
<keyword evidence="8" id="KW-0223">Dioxygenase</keyword>
<gene>
    <name evidence="8" type="ORF">Lalb_Chr11g0063911</name>
</gene>
<organism evidence="8 9">
    <name type="scientific">Lupinus albus</name>
    <name type="common">White lupine</name>
    <name type="synonym">Lupinus termis</name>
    <dbReference type="NCBI Taxonomy" id="3870"/>
    <lineage>
        <taxon>Eukaryota</taxon>
        <taxon>Viridiplantae</taxon>
        <taxon>Streptophyta</taxon>
        <taxon>Embryophyta</taxon>
        <taxon>Tracheophyta</taxon>
        <taxon>Spermatophyta</taxon>
        <taxon>Magnoliopsida</taxon>
        <taxon>eudicotyledons</taxon>
        <taxon>Gunneridae</taxon>
        <taxon>Pentapetalae</taxon>
        <taxon>rosids</taxon>
        <taxon>fabids</taxon>
        <taxon>Fabales</taxon>
        <taxon>Fabaceae</taxon>
        <taxon>Papilionoideae</taxon>
        <taxon>50 kb inversion clade</taxon>
        <taxon>genistoids sensu lato</taxon>
        <taxon>core genistoids</taxon>
        <taxon>Genisteae</taxon>
        <taxon>Lupinus</taxon>
    </lineage>
</organism>
<comment type="caution">
    <text evidence="8">The sequence shown here is derived from an EMBL/GenBank/DDBJ whole genome shotgun (WGS) entry which is preliminary data.</text>
</comment>
<comment type="similarity">
    <text evidence="6">Belongs to the iron/ascorbate-dependent oxidoreductase family.</text>
</comment>
<keyword evidence="6" id="KW-0560">Oxidoreductase</keyword>
<reference evidence="9" key="1">
    <citation type="journal article" date="2020" name="Nat. Commun.">
        <title>Genome sequence of the cluster root forming white lupin.</title>
        <authorList>
            <person name="Hufnagel B."/>
            <person name="Marques A."/>
            <person name="Soriano A."/>
            <person name="Marques L."/>
            <person name="Divol F."/>
            <person name="Doumas P."/>
            <person name="Sallet E."/>
            <person name="Mancinotti D."/>
            <person name="Carrere S."/>
            <person name="Marande W."/>
            <person name="Arribat S."/>
            <person name="Keller J."/>
            <person name="Huneau C."/>
            <person name="Blein T."/>
            <person name="Aime D."/>
            <person name="Laguerre M."/>
            <person name="Taylor J."/>
            <person name="Schubert V."/>
            <person name="Nelson M."/>
            <person name="Geu-Flores F."/>
            <person name="Crespi M."/>
            <person name="Gallardo-Guerrero K."/>
            <person name="Delaux P.-M."/>
            <person name="Salse J."/>
            <person name="Berges H."/>
            <person name="Guyot R."/>
            <person name="Gouzy J."/>
            <person name="Peret B."/>
        </authorList>
    </citation>
    <scope>NUCLEOTIDE SEQUENCE [LARGE SCALE GENOMIC DNA]</scope>
    <source>
        <strain evidence="9">cv. Amiga</strain>
    </source>
</reference>
<evidence type="ECO:0000259" key="7">
    <source>
        <dbReference type="PROSITE" id="PS51471"/>
    </source>
</evidence>
<dbReference type="Proteomes" id="UP000447434">
    <property type="component" value="Chromosome 11"/>
</dbReference>
<keyword evidence="9" id="KW-1185">Reference proteome</keyword>
<dbReference type="Pfam" id="PF03171">
    <property type="entry name" value="2OG-FeII_Oxy"/>
    <property type="match status" value="1"/>
</dbReference>
<evidence type="ECO:0000256" key="6">
    <source>
        <dbReference type="RuleBase" id="RU003682"/>
    </source>
</evidence>
<dbReference type="GO" id="GO:0046872">
    <property type="term" value="F:metal ion binding"/>
    <property type="evidence" value="ECO:0007669"/>
    <property type="project" value="UniProtKB-KW"/>
</dbReference>
<accession>A0A6A4PR38</accession>
<dbReference type="AlphaFoldDB" id="A0A6A4PR38"/>
<protein>
    <recommendedName>
        <fullName evidence="4">2-oxoglutarate-dependent dioxygenase DAO</fullName>
    </recommendedName>
    <alternativeName>
        <fullName evidence="5">Protein DIOXYGENASE FOR AUXIN OXIDATION</fullName>
    </alternativeName>
</protein>
<evidence type="ECO:0000256" key="3">
    <source>
        <dbReference type="ARBA" id="ARBA00054658"/>
    </source>
</evidence>
<dbReference type="InterPro" id="IPR005123">
    <property type="entry name" value="Oxoglu/Fe-dep_dioxygenase_dom"/>
</dbReference>
<sequence>MASEALPYLDLRRGGSGVQEGSEEWRDLCLKVREAGETHGFFLLRCDEVPDDLREEMFKQIITLFDLPLQTKMKYKKPKLFRSYNRRSPITPFYEGFGVDDAPLNDEAESFTNLFWPEGNPKFSETLKSMSSKMLGLGLLVLKMFMSSYGVTNYASEAEKFISTSDFKLLKYVLPDDSSSETKVTMISHTDKGCISILYDNDVQGLQMLTRSGEWIDIKIPKGGFAIIVGDVLKAWSNGRLHAATHRVALTGDKLRYSFGLFPMVKDETEIKVPNELVDDSHPLRYKPFIYKDYLNHYIATRNPESLDVFAGI</sequence>
<name>A0A6A4PR38_LUPAL</name>
<keyword evidence="2 6" id="KW-0408">Iron</keyword>
<dbReference type="Pfam" id="PF14226">
    <property type="entry name" value="DIOX_N"/>
    <property type="match status" value="1"/>
</dbReference>
<evidence type="ECO:0000313" key="9">
    <source>
        <dbReference type="Proteomes" id="UP000447434"/>
    </source>
</evidence>
<evidence type="ECO:0000256" key="2">
    <source>
        <dbReference type="ARBA" id="ARBA00023004"/>
    </source>
</evidence>
<dbReference type="InterPro" id="IPR050231">
    <property type="entry name" value="Iron_ascorbate_oxido_reductase"/>
</dbReference>
<dbReference type="PROSITE" id="PS51471">
    <property type="entry name" value="FE2OG_OXY"/>
    <property type="match status" value="1"/>
</dbReference>
<dbReference type="FunFam" id="2.60.120.330:FF:000017">
    <property type="entry name" value="2-oxoglutarate-dependent dioxygenase DAO"/>
    <property type="match status" value="1"/>
</dbReference>
<keyword evidence="1 6" id="KW-0479">Metal-binding</keyword>
<evidence type="ECO:0000256" key="1">
    <source>
        <dbReference type="ARBA" id="ARBA00022723"/>
    </source>
</evidence>
<comment type="function">
    <text evidence="3">2-oxoglutarate-dependent dioxygenase essential for auxin catabolism and maintenance of auxin homeostasis in reproductive organs. Catalyzes the irreversible oxidation of indole-3-acetic acid (IAA) to the biologically inactive 2-oxoindole-3-acetic acid (OxIAA).</text>
</comment>
<evidence type="ECO:0000256" key="4">
    <source>
        <dbReference type="ARBA" id="ARBA00074102"/>
    </source>
</evidence>
<dbReference type="SUPFAM" id="SSF51197">
    <property type="entry name" value="Clavaminate synthase-like"/>
    <property type="match status" value="1"/>
</dbReference>
<dbReference type="GO" id="GO:0051213">
    <property type="term" value="F:dioxygenase activity"/>
    <property type="evidence" value="ECO:0007669"/>
    <property type="project" value="UniProtKB-KW"/>
</dbReference>
<dbReference type="PANTHER" id="PTHR47990">
    <property type="entry name" value="2-OXOGLUTARATE (2OG) AND FE(II)-DEPENDENT OXYGENASE SUPERFAMILY PROTEIN-RELATED"/>
    <property type="match status" value="1"/>
</dbReference>
<evidence type="ECO:0000313" key="8">
    <source>
        <dbReference type="EMBL" id="KAE9603724.1"/>
    </source>
</evidence>